<proteinExistence type="predicted"/>
<dbReference type="GeneID" id="18817492"/>
<dbReference type="RefSeq" id="XP_007313711.1">
    <property type="nucleotide sequence ID" value="XM_007313649.1"/>
</dbReference>
<gene>
    <name evidence="1" type="ORF">SERLADRAFT_457271</name>
</gene>
<accession>F8NHV9</accession>
<protein>
    <submittedName>
        <fullName evidence="1">Uncharacterized protein</fullName>
    </submittedName>
</protein>
<evidence type="ECO:0000313" key="1">
    <source>
        <dbReference type="EMBL" id="EGO29469.1"/>
    </source>
</evidence>
<dbReference type="Proteomes" id="UP000008064">
    <property type="component" value="Unassembled WGS sequence"/>
</dbReference>
<reference evidence="1" key="1">
    <citation type="submission" date="2011-04" db="EMBL/GenBank/DDBJ databases">
        <title>Evolution of plant cell wall degrading machinery underlies the functional diversity of forest fungi.</title>
        <authorList>
            <consortium name="US DOE Joint Genome Institute (JGI-PGF)"/>
            <person name="Eastwood D.C."/>
            <person name="Floudas D."/>
            <person name="Binder M."/>
            <person name="Majcherczyk A."/>
            <person name="Schneider P."/>
            <person name="Aerts A."/>
            <person name="Asiegbu F.O."/>
            <person name="Baker S.E."/>
            <person name="Barry K."/>
            <person name="Bendiksby M."/>
            <person name="Blumentritt M."/>
            <person name="Coutinho P.M."/>
            <person name="Cullen D."/>
            <person name="Cullen D."/>
            <person name="Gathman A."/>
            <person name="Goodell B."/>
            <person name="Henrissat B."/>
            <person name="Ihrmark K."/>
            <person name="Kauserud H."/>
            <person name="Kohler A."/>
            <person name="LaButti K."/>
            <person name="Lapidus A."/>
            <person name="Lavin J.L."/>
            <person name="Lee Y.-H."/>
            <person name="Lindquist E."/>
            <person name="Lilly W."/>
            <person name="Lucas S."/>
            <person name="Morin E."/>
            <person name="Murat C."/>
            <person name="Oguiza J.A."/>
            <person name="Park J."/>
            <person name="Pisabarro A.G."/>
            <person name="Riley R."/>
            <person name="Rosling A."/>
            <person name="Salamov A."/>
            <person name="Schmidt O."/>
            <person name="Schmutz J."/>
            <person name="Skrede I."/>
            <person name="Stenlid J."/>
            <person name="Wiebenga A."/>
            <person name="Xie X."/>
            <person name="Kues U."/>
            <person name="Hibbett D.S."/>
            <person name="Hoffmeister D."/>
            <person name="Hogberg N."/>
            <person name="Martin F."/>
            <person name="Grigoriev I.V."/>
            <person name="Watkinson S.C."/>
        </authorList>
    </citation>
    <scope>NUCLEOTIDE SEQUENCE</scope>
    <source>
        <strain evidence="1">S7.9</strain>
    </source>
</reference>
<name>F8NHV9_SERL9</name>
<dbReference type="AlphaFoldDB" id="F8NHV9"/>
<sequence>MRCGKSKMCPGPYLRTNIAFWNTVLNITPPDFCTATMFFFDSDRVGPRRIVGGIGKGDTRGCELSKCETKAQLLASLVS</sequence>
<organism>
    <name type="scientific">Serpula lacrymans var. lacrymans (strain S7.9)</name>
    <name type="common">Dry rot fungus</name>
    <dbReference type="NCBI Taxonomy" id="578457"/>
    <lineage>
        <taxon>Eukaryota</taxon>
        <taxon>Fungi</taxon>
        <taxon>Dikarya</taxon>
        <taxon>Basidiomycota</taxon>
        <taxon>Agaricomycotina</taxon>
        <taxon>Agaricomycetes</taxon>
        <taxon>Agaricomycetidae</taxon>
        <taxon>Boletales</taxon>
        <taxon>Coniophorineae</taxon>
        <taxon>Serpulaceae</taxon>
        <taxon>Serpula</taxon>
    </lineage>
</organism>
<dbReference type="HOGENOM" id="CLU_2607492_0_0_1"/>
<dbReference type="EMBL" id="GL945429">
    <property type="protein sequence ID" value="EGO29469.1"/>
    <property type="molecule type" value="Genomic_DNA"/>
</dbReference>
<dbReference type="KEGG" id="sla:SERLADRAFT_457271"/>